<accession>A0A8X8KED9</accession>
<sequence length="229" mass="26662">MNKTKTTLAYSSLSLISLVIYAYLCYLMVAICLQYFPWQTDQHFLLLKQDVVNTQPWQAAFKIHVISSSFVLIAGFTQFFRVFRTRYPRIHHWSGWLYIITILGLSLPSGLILAFSAAGGLSTQISFVLLSSLWAITTLSALYFLLKKRWILHRDWMIRSFALSLSALSLRTWKIVLYELQPSFDWLTPIHIYQLESWLGWVVNLILAEIIIFGLHRRTRQKNKSPKSI</sequence>
<feature type="transmembrane region" description="Helical" evidence="1">
    <location>
        <begin position="12"/>
        <end position="36"/>
    </location>
</feature>
<feature type="transmembrane region" description="Helical" evidence="1">
    <location>
        <begin position="125"/>
        <end position="146"/>
    </location>
</feature>
<evidence type="ECO:0000313" key="3">
    <source>
        <dbReference type="Proteomes" id="UP000887320"/>
    </source>
</evidence>
<reference evidence="2" key="1">
    <citation type="submission" date="2021-07" db="EMBL/GenBank/DDBJ databases">
        <authorList>
            <person name="Fernandez M."/>
            <person name="Pereira P."/>
            <person name="Torres Tejerizo G.A."/>
            <person name="Gonzalez P."/>
            <person name="Agostini E."/>
        </authorList>
    </citation>
    <scope>NUCLEOTIDE SEQUENCE</scope>
    <source>
        <strain evidence="2">SFC 500-1A</strain>
    </source>
</reference>
<dbReference type="InterPro" id="IPR018750">
    <property type="entry name" value="DUF2306_membrane"/>
</dbReference>
<name>A0A8X8KED9_ACIGI</name>
<feature type="transmembrane region" description="Helical" evidence="1">
    <location>
        <begin position="198"/>
        <end position="215"/>
    </location>
</feature>
<dbReference type="AlphaFoldDB" id="A0A8X8KED9"/>
<keyword evidence="1" id="KW-0472">Membrane</keyword>
<gene>
    <name evidence="2" type="ORF">KW868_08975</name>
</gene>
<dbReference type="RefSeq" id="WP_234623246.1">
    <property type="nucleotide sequence ID" value="NZ_JAHWXT010000002.1"/>
</dbReference>
<proteinExistence type="predicted"/>
<feature type="transmembrane region" description="Helical" evidence="1">
    <location>
        <begin position="95"/>
        <end position="119"/>
    </location>
</feature>
<feature type="transmembrane region" description="Helical" evidence="1">
    <location>
        <begin position="158"/>
        <end position="178"/>
    </location>
</feature>
<keyword evidence="1" id="KW-1133">Transmembrane helix</keyword>
<protein>
    <submittedName>
        <fullName evidence="2">DUF2306 domain-containing protein</fullName>
    </submittedName>
</protein>
<organism evidence="2 3">
    <name type="scientific">Acinetobacter guillouiae</name>
    <name type="common">Acinetobacter genomosp. 11</name>
    <dbReference type="NCBI Taxonomy" id="106649"/>
    <lineage>
        <taxon>Bacteria</taxon>
        <taxon>Pseudomonadati</taxon>
        <taxon>Pseudomonadota</taxon>
        <taxon>Gammaproteobacteria</taxon>
        <taxon>Moraxellales</taxon>
        <taxon>Moraxellaceae</taxon>
        <taxon>Acinetobacter</taxon>
    </lineage>
</organism>
<evidence type="ECO:0000256" key="1">
    <source>
        <dbReference type="SAM" id="Phobius"/>
    </source>
</evidence>
<dbReference type="Pfam" id="PF10067">
    <property type="entry name" value="DUF2306"/>
    <property type="match status" value="1"/>
</dbReference>
<dbReference type="Proteomes" id="UP000887320">
    <property type="component" value="Unassembled WGS sequence"/>
</dbReference>
<evidence type="ECO:0000313" key="2">
    <source>
        <dbReference type="EMBL" id="MCF0264595.1"/>
    </source>
</evidence>
<feature type="transmembrane region" description="Helical" evidence="1">
    <location>
        <begin position="63"/>
        <end position="83"/>
    </location>
</feature>
<comment type="caution">
    <text evidence="2">The sequence shown here is derived from an EMBL/GenBank/DDBJ whole genome shotgun (WGS) entry which is preliminary data.</text>
</comment>
<keyword evidence="1" id="KW-0812">Transmembrane</keyword>
<dbReference type="EMBL" id="JAHWXT010000002">
    <property type="protein sequence ID" value="MCF0264595.1"/>
    <property type="molecule type" value="Genomic_DNA"/>
</dbReference>